<evidence type="ECO:0000256" key="2">
    <source>
        <dbReference type="ARBA" id="ARBA00022553"/>
    </source>
</evidence>
<dbReference type="PROSITE" id="PS50075">
    <property type="entry name" value="CARRIER"/>
    <property type="match status" value="1"/>
</dbReference>
<dbReference type="GO" id="GO:0031177">
    <property type="term" value="F:phosphopantetheine binding"/>
    <property type="evidence" value="ECO:0007669"/>
    <property type="project" value="InterPro"/>
</dbReference>
<dbReference type="InterPro" id="IPR036736">
    <property type="entry name" value="ACP-like_sf"/>
</dbReference>
<dbReference type="InterPro" id="IPR001138">
    <property type="entry name" value="Zn2Cys6_DnaBD"/>
</dbReference>
<dbReference type="PANTHER" id="PTHR43775">
    <property type="entry name" value="FATTY ACID SYNTHASE"/>
    <property type="match status" value="1"/>
</dbReference>
<reference evidence="12" key="2">
    <citation type="submission" date="2023-05" db="EMBL/GenBank/DDBJ databases">
        <authorList>
            <consortium name="Lawrence Berkeley National Laboratory"/>
            <person name="Steindorff A."/>
            <person name="Hensen N."/>
            <person name="Bonometti L."/>
            <person name="Westerberg I."/>
            <person name="Brannstrom I.O."/>
            <person name="Guillou S."/>
            <person name="Cros-Aarteil S."/>
            <person name="Calhoun S."/>
            <person name="Haridas S."/>
            <person name="Kuo A."/>
            <person name="Mondo S."/>
            <person name="Pangilinan J."/>
            <person name="Riley R."/>
            <person name="Labutti K."/>
            <person name="Andreopoulos B."/>
            <person name="Lipzen A."/>
            <person name="Chen C."/>
            <person name="Yanf M."/>
            <person name="Daum C."/>
            <person name="Ng V."/>
            <person name="Clum A."/>
            <person name="Ohm R."/>
            <person name="Martin F."/>
            <person name="Silar P."/>
            <person name="Natvig D."/>
            <person name="Lalanne C."/>
            <person name="Gautier V."/>
            <person name="Ament-Velasquez S.L."/>
            <person name="Kruys A."/>
            <person name="Hutchinson M.I."/>
            <person name="Powell A.J."/>
            <person name="Barry K."/>
            <person name="Miller A.N."/>
            <person name="Grigoriev I.V."/>
            <person name="Debuchy R."/>
            <person name="Gladieux P."/>
            <person name="Thoren M.H."/>
            <person name="Johannesson H."/>
        </authorList>
    </citation>
    <scope>NUCLEOTIDE SEQUENCE</scope>
    <source>
        <strain evidence="12">CBS 359.72</strain>
    </source>
</reference>
<dbReference type="SUPFAM" id="SSF55048">
    <property type="entry name" value="Probable ACP-binding domain of malonyl-CoA ACP transacylase"/>
    <property type="match status" value="1"/>
</dbReference>
<dbReference type="Proteomes" id="UP001303647">
    <property type="component" value="Unassembled WGS sequence"/>
</dbReference>
<dbReference type="InterPro" id="IPR007219">
    <property type="entry name" value="XnlR_reg_dom"/>
</dbReference>
<dbReference type="GO" id="GO:0000981">
    <property type="term" value="F:DNA-binding transcription factor activity, RNA polymerase II-specific"/>
    <property type="evidence" value="ECO:0007669"/>
    <property type="project" value="InterPro"/>
</dbReference>
<dbReference type="SMART" id="SM00827">
    <property type="entry name" value="PKS_AT"/>
    <property type="match status" value="1"/>
</dbReference>
<evidence type="ECO:0000256" key="7">
    <source>
        <dbReference type="SAM" id="MobiDB-lite"/>
    </source>
</evidence>
<protein>
    <submittedName>
        <fullName evidence="12">Uncharacterized protein</fullName>
    </submittedName>
</protein>
<dbReference type="InterPro" id="IPR049900">
    <property type="entry name" value="PKS_mFAS_DH"/>
</dbReference>
<feature type="active site" description="Proton acceptor; for dehydratase activity" evidence="6">
    <location>
        <position position="2064"/>
    </location>
</feature>
<dbReference type="InterPro" id="IPR050091">
    <property type="entry name" value="PKS_NRPS_Biosynth_Enz"/>
</dbReference>
<dbReference type="GO" id="GO:0004312">
    <property type="term" value="F:fatty acid synthase activity"/>
    <property type="evidence" value="ECO:0007669"/>
    <property type="project" value="TreeGrafter"/>
</dbReference>
<dbReference type="CDD" id="cd00067">
    <property type="entry name" value="GAL4"/>
    <property type="match status" value="1"/>
</dbReference>
<dbReference type="InterPro" id="IPR042104">
    <property type="entry name" value="PKS_dehydratase_sf"/>
</dbReference>
<dbReference type="Pfam" id="PF16073">
    <property type="entry name" value="SAT"/>
    <property type="match status" value="1"/>
</dbReference>
<dbReference type="SMART" id="SM00906">
    <property type="entry name" value="Fungal_trans"/>
    <property type="match status" value="1"/>
</dbReference>
<dbReference type="Gene3D" id="3.40.50.1820">
    <property type="entry name" value="alpha/beta hydrolase"/>
    <property type="match status" value="1"/>
</dbReference>
<dbReference type="SUPFAM" id="SSF52151">
    <property type="entry name" value="FabD/lysophospholipase-like"/>
    <property type="match status" value="1"/>
</dbReference>
<feature type="domain" description="PKS/mFAS DH" evidence="11">
    <location>
        <begin position="2032"/>
        <end position="2342"/>
    </location>
</feature>
<dbReference type="SMART" id="SM00823">
    <property type="entry name" value="PKS_PP"/>
    <property type="match status" value="1"/>
</dbReference>
<dbReference type="CDD" id="cd00833">
    <property type="entry name" value="PKS"/>
    <property type="match status" value="1"/>
</dbReference>
<evidence type="ECO:0000256" key="1">
    <source>
        <dbReference type="ARBA" id="ARBA00022450"/>
    </source>
</evidence>
<dbReference type="SUPFAM" id="SSF53901">
    <property type="entry name" value="Thiolase-like"/>
    <property type="match status" value="1"/>
</dbReference>
<dbReference type="PROSITE" id="PS52019">
    <property type="entry name" value="PKS_MFAS_DH"/>
    <property type="match status" value="1"/>
</dbReference>
<dbReference type="InterPro" id="IPR016036">
    <property type="entry name" value="Malonyl_transacylase_ACP-bd"/>
</dbReference>
<dbReference type="PROSITE" id="PS52004">
    <property type="entry name" value="KS3_2"/>
    <property type="match status" value="1"/>
</dbReference>
<keyword evidence="3" id="KW-0808">Transferase</keyword>
<organism evidence="12 13">
    <name type="scientific">Corynascus novoguineensis</name>
    <dbReference type="NCBI Taxonomy" id="1126955"/>
    <lineage>
        <taxon>Eukaryota</taxon>
        <taxon>Fungi</taxon>
        <taxon>Dikarya</taxon>
        <taxon>Ascomycota</taxon>
        <taxon>Pezizomycotina</taxon>
        <taxon>Sordariomycetes</taxon>
        <taxon>Sordariomycetidae</taxon>
        <taxon>Sordariales</taxon>
        <taxon>Chaetomiaceae</taxon>
        <taxon>Corynascus</taxon>
    </lineage>
</organism>
<dbReference type="InterPro" id="IPR018201">
    <property type="entry name" value="Ketoacyl_synth_AS"/>
</dbReference>
<evidence type="ECO:0000259" key="8">
    <source>
        <dbReference type="PROSITE" id="PS50048"/>
    </source>
</evidence>
<dbReference type="SUPFAM" id="SSF57701">
    <property type="entry name" value="Zn2/Cys6 DNA-binding domain"/>
    <property type="match status" value="1"/>
</dbReference>
<dbReference type="InterPro" id="IPR016035">
    <property type="entry name" value="Acyl_Trfase/lysoPLipase"/>
</dbReference>
<feature type="domain" description="Zn(2)-C6 fungal-type" evidence="8">
    <location>
        <begin position="21"/>
        <end position="51"/>
    </location>
</feature>
<keyword evidence="13" id="KW-1185">Reference proteome</keyword>
<dbReference type="Gene3D" id="3.30.70.3290">
    <property type="match status" value="1"/>
</dbReference>
<dbReference type="Gene3D" id="4.10.240.10">
    <property type="entry name" value="Zn(2)-C6 fungal-type DNA-binding domain"/>
    <property type="match status" value="1"/>
</dbReference>
<evidence type="ECO:0000259" key="11">
    <source>
        <dbReference type="PROSITE" id="PS52019"/>
    </source>
</evidence>
<evidence type="ECO:0000256" key="5">
    <source>
        <dbReference type="ARBA" id="ARBA00023242"/>
    </source>
</evidence>
<dbReference type="NCBIfam" id="TIGR04532">
    <property type="entry name" value="PT_fungal_PKS"/>
    <property type="match status" value="1"/>
</dbReference>
<evidence type="ECO:0000256" key="4">
    <source>
        <dbReference type="ARBA" id="ARBA00022723"/>
    </source>
</evidence>
<dbReference type="PROSITE" id="PS00463">
    <property type="entry name" value="ZN2_CY6_FUNGAL_1"/>
    <property type="match status" value="1"/>
</dbReference>
<feature type="region of interest" description="Disordered" evidence="7">
    <location>
        <begin position="44"/>
        <end position="109"/>
    </location>
</feature>
<dbReference type="InterPro" id="IPR036864">
    <property type="entry name" value="Zn2-C6_fun-type_DNA-bd_sf"/>
</dbReference>
<feature type="region of interest" description="Disordered" evidence="7">
    <location>
        <begin position="2464"/>
        <end position="2519"/>
    </location>
</feature>
<dbReference type="InterPro" id="IPR009081">
    <property type="entry name" value="PP-bd_ACP"/>
</dbReference>
<dbReference type="SMART" id="SM00825">
    <property type="entry name" value="PKS_KS"/>
    <property type="match status" value="1"/>
</dbReference>
<dbReference type="InterPro" id="IPR014031">
    <property type="entry name" value="Ketoacyl_synth_C"/>
</dbReference>
<evidence type="ECO:0000256" key="6">
    <source>
        <dbReference type="PROSITE-ProRule" id="PRU01363"/>
    </source>
</evidence>
<proteinExistence type="predicted"/>
<dbReference type="PANTHER" id="PTHR43775:SF37">
    <property type="entry name" value="SI:DKEY-61P9.11"/>
    <property type="match status" value="1"/>
</dbReference>
<dbReference type="Gene3D" id="3.40.47.10">
    <property type="match status" value="1"/>
</dbReference>
<dbReference type="GO" id="GO:0004315">
    <property type="term" value="F:3-oxoacyl-[acyl-carrier-protein] synthase activity"/>
    <property type="evidence" value="ECO:0007669"/>
    <property type="project" value="InterPro"/>
</dbReference>
<evidence type="ECO:0000259" key="10">
    <source>
        <dbReference type="PROSITE" id="PS52004"/>
    </source>
</evidence>
<dbReference type="Gene3D" id="1.10.1200.10">
    <property type="entry name" value="ACP-like"/>
    <property type="match status" value="1"/>
</dbReference>
<keyword evidence="2" id="KW-0597">Phosphoprotein</keyword>
<dbReference type="InterPro" id="IPR020841">
    <property type="entry name" value="PKS_Beta-ketoAc_synthase_dom"/>
</dbReference>
<dbReference type="Pfam" id="PF04082">
    <property type="entry name" value="Fungal_trans"/>
    <property type="match status" value="1"/>
</dbReference>
<dbReference type="PROSITE" id="PS00606">
    <property type="entry name" value="KS3_1"/>
    <property type="match status" value="1"/>
</dbReference>
<dbReference type="InterPro" id="IPR016039">
    <property type="entry name" value="Thiolase-like"/>
</dbReference>
<dbReference type="InterPro" id="IPR014030">
    <property type="entry name" value="Ketoacyl_synth_N"/>
</dbReference>
<dbReference type="Pfam" id="PF00172">
    <property type="entry name" value="Zn_clus"/>
    <property type="match status" value="1"/>
</dbReference>
<dbReference type="GO" id="GO:0006633">
    <property type="term" value="P:fatty acid biosynthetic process"/>
    <property type="evidence" value="ECO:0007669"/>
    <property type="project" value="InterPro"/>
</dbReference>
<dbReference type="GO" id="GO:0044550">
    <property type="term" value="P:secondary metabolite biosynthetic process"/>
    <property type="evidence" value="ECO:0007669"/>
    <property type="project" value="TreeGrafter"/>
</dbReference>
<dbReference type="InterPro" id="IPR030918">
    <property type="entry name" value="PT_fungal_PKS"/>
</dbReference>
<dbReference type="EMBL" id="MU857761">
    <property type="protein sequence ID" value="KAK4244058.1"/>
    <property type="molecule type" value="Genomic_DNA"/>
</dbReference>
<dbReference type="Pfam" id="PF00698">
    <property type="entry name" value="Acyl_transf_1"/>
    <property type="match status" value="1"/>
</dbReference>
<name>A0AAN7CNN6_9PEZI</name>
<keyword evidence="5" id="KW-0539">Nucleus</keyword>
<gene>
    <name evidence="12" type="ORF">C7999DRAFT_17653</name>
</gene>
<dbReference type="PROSITE" id="PS50048">
    <property type="entry name" value="ZN2_CY6_FUNGAL_2"/>
    <property type="match status" value="1"/>
</dbReference>
<dbReference type="Pfam" id="PF00550">
    <property type="entry name" value="PP-binding"/>
    <property type="match status" value="1"/>
</dbReference>
<dbReference type="Gene3D" id="3.30.70.250">
    <property type="entry name" value="Malonyl-CoA ACP transacylase, ACP-binding"/>
    <property type="match status" value="1"/>
</dbReference>
<dbReference type="InterPro" id="IPR020806">
    <property type="entry name" value="PKS_PP-bd"/>
</dbReference>
<dbReference type="CDD" id="cd12148">
    <property type="entry name" value="fungal_TF_MHR"/>
    <property type="match status" value="1"/>
</dbReference>
<feature type="region of interest" description="N-terminal hotdog fold" evidence="6">
    <location>
        <begin position="2032"/>
        <end position="2165"/>
    </location>
</feature>
<dbReference type="InterPro" id="IPR032088">
    <property type="entry name" value="SAT"/>
</dbReference>
<dbReference type="Pfam" id="PF02801">
    <property type="entry name" value="Ketoacyl-synt_C"/>
    <property type="match status" value="1"/>
</dbReference>
<dbReference type="Pfam" id="PF00109">
    <property type="entry name" value="ketoacyl-synt"/>
    <property type="match status" value="1"/>
</dbReference>
<sequence>MSDLRLPDRHLGPKRLKIAIACERCRTSKKKCDGVRPACNQCQRKHTPCNYRSDPGATNGTVTGLRTRHKARNRHASLPIPSQDPSPDTERSELDETPPAEPPPGVVHGTFAGEVKAALTARLGIHSNKKAVGLTPMKDAPLFDLRLDPQACGAGAVVDSVLPQRRQADHLLGLFWHHLQPLEPVLDQGSFTRSYEALFAGQPLPGNADERVFLSTLNTVFALSTQLQEHMPVGERNHAANIYFHRASALIRIETILWGEPGSIEVVQCLLLMARYLQCSNNPHQTWMTVGIAVRMAQSIGLDRPDLSPDGFPEDGASRNSKARLWQCCVYMDRMLSWVTGRTPIILPANLPHHLTKEGAPRRPHQPTDYFTKAMEVYEISNHITLSQIPRRNFLDTLGAPPRFQLEDHISNVAKFDACFDKWANDVPEALRYRNADRRTGSISHKQALVLQLRLIHGRLSLFRPLLARYCLYRHPNNTNGIMTGKDGGNLSVSIVREIAAACVENAQEMIGLVVDECSATPSSNSIGTIPWWYRVLYLHVACTVLMAATLQPNLSTPAVFESWDRAMAALRAHEHLSPFVSQCLATFKTLSSGMSAGAHDQQEQSYDSGMAGVEGASILNSDTGFPPLQDVLLQDMVVDNESIFFGMEDLSWMGQAPGSSQKLPAQITISSKIARLIQPELSDRQKACYNLASGSVAFGTARSLQRADRSNGHRRETLPNAVYADNLALSLKGTFFSHEYGGGDMKRPIISNSLALTMNRSHFRHLLLFGDYSIEKLPAIKSLIQHARANPAAERFLREVTDLIQLEFSRTDQAVHGWNRGLGSLLEMAEAVDSPGGSNLAMSTVLLCAARLGQLIVYAESDPTILGSTASPVDIIGFCGGLLPAAVAMVAQDTSQLFALGREIVSISFRLACEVAQRKRLIDDTPASWGKTYVGLQKDRVQEILDNFHENQSIPNFRRITIGVIAKGWLTLIGPPSSMAMLAAWSPEIQAAASVRTDVDGPMHSCWSPKVNTAAIVGTSTLLQQPLNLTKARMLSPGGSLVQYNHPTLSSLLEEIIDDIAHKPLHITDTIQATVASLNSDTHVKLSVMGPTNHQAATTQTLKGSSIKYELNKPFTETSGSSSANSRSGSGLVAIVGMAGRFPGSDTIEGFWEDLLDGKCHIKEIPPSRFDISAYYDPTGTKPNSTTARHGAFLTSPGLFDHRLFNLSPREAAQADPGHRLLLTTTYEALQSAGYHPTAENRARVATYLGQAADEWREVLNQRGADIYYVPGFSRAFAPSRVHHHFGFGGGSYALDSACATSAAAVAMAARALVTRECDMALAGGVSVLLSPTTYSGLSRAGMLSTTGGCRTFHDDADGYARGEAAGVVVMKRLEDALEGNDRVLAVVRGAVRAYGVGAPSMTRPFAAAQEAAYGQALRQAGIEPEELAFVEMHGTGTQAGDVEEMKSVIGGLVGNRGRDSPLTVGAVKAAVGHGEGAIMMLRNRQIPPQPGWPFELNKKFPELARSNVRIATRITPLVASSKGNGKIKVAINSFDASGGNVSIALEEAPQPPSKTPDVRPWHVVAVSARTPVSLRQNCERLLDFLERNPETNLADLGYTTTARRMHEQLRRAYVGDSTASIIRQLRNDVEEMADVKLQPKPRVPNRVFLFTGQGSQYAGMGAVLFRTSRQFRYMIISYQDIASVAGLPYFTDMISGEGLEEMPVQSTVKIQLAIVALEIAMAKLMQSWGIIPDVVIGHSLGEYAALCVADVLSISDTLLLVGKRARLMEKHLVADTYAMLATSTTEESLLEYIEKAGLPSCTIACANAPSLTVASGPVAEVEKLRRTLESDGQRATQLRVPYGFHSSQVDPVLDEYRHTSQGTHFAEPKIPVVSTLTGRVEREASTFSPGYLARQAREKVNFRGAVEASIKQGIVNDHSMWLEMGPDPVCLGLVRRCHNAAPSCLLPSLKQGKDNWATLSELLKKAYESGIDINWPEFHKPFASSLTPLDLPTYAFDSRDYWIPYTTDNLSTPANVAYKITPGFPTTTLQEISNERVEGTAKIVTFISRLSDERLLELVRGHVVGGFEICPLAVFQDIALTAAKYLFNSTHGNAVTIPAMSIRGVQLSQALVIDPETVAGTLLYITGSYRVADGAVEIEFSSKYEGNVTQHGKCQVAFDVTTAWKSSLSQTLYLVKSRLNSLWEQAESDNVRRLLKETTYELFSGVVSYATPYQALREVVLGPEYADAVGTVQLAEEASTRGNFHISPYWIDAVTHLAGFVVNCGLRYPEDVACLAVGFDAWHSLRDLETGETYTVYVCLQDSADGGHEVRGDCYVFSGAELVQATLGIKFLRLKKVALSMVLGGGRVPQAAGHVGAIHSRDQDSQQNDTVSESANLPVGPNLAEDPEHMIRTMLAVIANESGCSPEDLSDENQYADLGVDSVMAINILAQLSKELNLQLPAAFFLENETIGDSKKSLLAHLGGSREEEEVDESPTDAATRPKPPSSVSSTDLTRSGDATTNSNSTPSTPPELADDVDIKEALPVVARLTHYQGPRTPTTPKLFLLPGETGSTFDYIALPPLGANLAVYGVDLPTHPIPPSSPITEEEGAEEEEVDPRTETCLAAICAEQPSGPYLLAGTGTGAVLAYRVARALLAQRPEQQHQEKKDATWGVVNGLVMLDCPAPPPLTRPLISLSRLSSSAHQHQGRPIKVALQVLAKEQQPGDIGGVDGRDSGSWGDLIPGLEVCESDMEQGMFLNFSTVRFSRLLVRVFYFRPRSPFKDKKKC</sequence>
<evidence type="ECO:0000259" key="9">
    <source>
        <dbReference type="PROSITE" id="PS50075"/>
    </source>
</evidence>
<dbReference type="GO" id="GO:0008270">
    <property type="term" value="F:zinc ion binding"/>
    <property type="evidence" value="ECO:0007669"/>
    <property type="project" value="InterPro"/>
</dbReference>
<dbReference type="InterPro" id="IPR006162">
    <property type="entry name" value="Ppantetheine_attach_site"/>
</dbReference>
<dbReference type="PROSITE" id="PS00012">
    <property type="entry name" value="PHOSPHOPANTETHEINE"/>
    <property type="match status" value="1"/>
</dbReference>
<feature type="compositionally biased region" description="Polar residues" evidence="7">
    <location>
        <begin position="2367"/>
        <end position="2377"/>
    </location>
</feature>
<feature type="active site" description="Proton donor; for dehydratase activity" evidence="6">
    <location>
        <position position="2254"/>
    </location>
</feature>
<feature type="domain" description="Ketosynthase family 3 (KS3)" evidence="10">
    <location>
        <begin position="1131"/>
        <end position="1549"/>
    </location>
</feature>
<dbReference type="SUPFAM" id="SSF53474">
    <property type="entry name" value="alpha/beta-Hydrolases"/>
    <property type="match status" value="1"/>
</dbReference>
<comment type="caution">
    <text evidence="12">The sequence shown here is derived from an EMBL/GenBank/DDBJ whole genome shotgun (WGS) entry which is preliminary data.</text>
</comment>
<keyword evidence="1" id="KW-0596">Phosphopantetheine</keyword>
<feature type="region of interest" description="C-terminal hotdog fold" evidence="6">
    <location>
        <begin position="2193"/>
        <end position="2342"/>
    </location>
</feature>
<reference evidence="12" key="1">
    <citation type="journal article" date="2023" name="Mol. Phylogenet. Evol.">
        <title>Genome-scale phylogeny and comparative genomics of the fungal order Sordariales.</title>
        <authorList>
            <person name="Hensen N."/>
            <person name="Bonometti L."/>
            <person name="Westerberg I."/>
            <person name="Brannstrom I.O."/>
            <person name="Guillou S."/>
            <person name="Cros-Aarteil S."/>
            <person name="Calhoun S."/>
            <person name="Haridas S."/>
            <person name="Kuo A."/>
            <person name="Mondo S."/>
            <person name="Pangilinan J."/>
            <person name="Riley R."/>
            <person name="LaButti K."/>
            <person name="Andreopoulos B."/>
            <person name="Lipzen A."/>
            <person name="Chen C."/>
            <person name="Yan M."/>
            <person name="Daum C."/>
            <person name="Ng V."/>
            <person name="Clum A."/>
            <person name="Steindorff A."/>
            <person name="Ohm R.A."/>
            <person name="Martin F."/>
            <person name="Silar P."/>
            <person name="Natvig D.O."/>
            <person name="Lalanne C."/>
            <person name="Gautier V."/>
            <person name="Ament-Velasquez S.L."/>
            <person name="Kruys A."/>
            <person name="Hutchinson M.I."/>
            <person name="Powell A.J."/>
            <person name="Barry K."/>
            <person name="Miller A.N."/>
            <person name="Grigoriev I.V."/>
            <person name="Debuchy R."/>
            <person name="Gladieux P."/>
            <person name="Hiltunen Thoren M."/>
            <person name="Johannesson H."/>
        </authorList>
    </citation>
    <scope>NUCLEOTIDE SEQUENCE</scope>
    <source>
        <strain evidence="12">CBS 359.72</strain>
    </source>
</reference>
<dbReference type="SUPFAM" id="SSF47336">
    <property type="entry name" value="ACP-like"/>
    <property type="match status" value="1"/>
</dbReference>
<dbReference type="Pfam" id="PF22621">
    <property type="entry name" value="CurL-like_PKS_C"/>
    <property type="match status" value="1"/>
</dbReference>
<feature type="domain" description="Carrier" evidence="9">
    <location>
        <begin position="2387"/>
        <end position="2464"/>
    </location>
</feature>
<dbReference type="InterPro" id="IPR029058">
    <property type="entry name" value="AB_hydrolase_fold"/>
</dbReference>
<dbReference type="SMART" id="SM00066">
    <property type="entry name" value="GAL4"/>
    <property type="match status" value="1"/>
</dbReference>
<keyword evidence="4" id="KW-0479">Metal-binding</keyword>
<evidence type="ECO:0000313" key="13">
    <source>
        <dbReference type="Proteomes" id="UP001303647"/>
    </source>
</evidence>
<dbReference type="Gene3D" id="3.40.366.10">
    <property type="entry name" value="Malonyl-Coenzyme A Acyl Carrier Protein, domain 2"/>
    <property type="match status" value="2"/>
</dbReference>
<dbReference type="Gene3D" id="3.10.129.110">
    <property type="entry name" value="Polyketide synthase dehydratase"/>
    <property type="match status" value="1"/>
</dbReference>
<evidence type="ECO:0000256" key="3">
    <source>
        <dbReference type="ARBA" id="ARBA00022679"/>
    </source>
</evidence>
<dbReference type="GO" id="GO:0006351">
    <property type="term" value="P:DNA-templated transcription"/>
    <property type="evidence" value="ECO:0007669"/>
    <property type="project" value="InterPro"/>
</dbReference>
<feature type="compositionally biased region" description="Basic residues" evidence="7">
    <location>
        <begin position="66"/>
        <end position="75"/>
    </location>
</feature>
<dbReference type="InterPro" id="IPR014043">
    <property type="entry name" value="Acyl_transferase_dom"/>
</dbReference>
<evidence type="ECO:0000313" key="12">
    <source>
        <dbReference type="EMBL" id="KAK4244058.1"/>
    </source>
</evidence>
<accession>A0AAN7CNN6</accession>
<feature type="region of interest" description="Disordered" evidence="7">
    <location>
        <begin position="2360"/>
        <end position="2386"/>
    </location>
</feature>
<dbReference type="GO" id="GO:0003677">
    <property type="term" value="F:DNA binding"/>
    <property type="evidence" value="ECO:0007669"/>
    <property type="project" value="InterPro"/>
</dbReference>
<dbReference type="InterPro" id="IPR001227">
    <property type="entry name" value="Ac_transferase_dom_sf"/>
</dbReference>
<feature type="compositionally biased region" description="Polar residues" evidence="7">
    <location>
        <begin position="2488"/>
        <end position="2501"/>
    </location>
</feature>